<keyword evidence="4" id="KW-1185">Reference proteome</keyword>
<gene>
    <name evidence="3" type="ORF">HannXRQ_Chr07g0204571</name>
    <name evidence="2" type="ORF">HannXRQ_Chr16g0529081</name>
    <name evidence="1" type="ORF">HanXRQr2_Chr12g0539941</name>
</gene>
<dbReference type="Proteomes" id="UP000215914">
    <property type="component" value="Chromosome 7"/>
</dbReference>
<accession>A0A251S3I1</accession>
<protein>
    <submittedName>
        <fullName evidence="2">Uncharacterized protein</fullName>
    </submittedName>
</protein>
<dbReference type="EMBL" id="CM007905">
    <property type="protein sequence ID" value="OTF93089.1"/>
    <property type="molecule type" value="Genomic_DNA"/>
</dbReference>
<organism evidence="2 4">
    <name type="scientific">Helianthus annuus</name>
    <name type="common">Common sunflower</name>
    <dbReference type="NCBI Taxonomy" id="4232"/>
    <lineage>
        <taxon>Eukaryota</taxon>
        <taxon>Viridiplantae</taxon>
        <taxon>Streptophyta</taxon>
        <taxon>Embryophyta</taxon>
        <taxon>Tracheophyta</taxon>
        <taxon>Spermatophyta</taxon>
        <taxon>Magnoliopsida</taxon>
        <taxon>eudicotyledons</taxon>
        <taxon>Gunneridae</taxon>
        <taxon>Pentapetalae</taxon>
        <taxon>asterids</taxon>
        <taxon>campanulids</taxon>
        <taxon>Asterales</taxon>
        <taxon>Asteraceae</taxon>
        <taxon>Asteroideae</taxon>
        <taxon>Heliantheae alliance</taxon>
        <taxon>Heliantheae</taxon>
        <taxon>Helianthus</taxon>
    </lineage>
</organism>
<dbReference type="EMBL" id="CM007896">
    <property type="protein sequence ID" value="OTG21475.1"/>
    <property type="molecule type" value="Genomic_DNA"/>
</dbReference>
<dbReference type="Proteomes" id="UP000215914">
    <property type="component" value="Chromosome 16"/>
</dbReference>
<evidence type="ECO:0000313" key="3">
    <source>
        <dbReference type="EMBL" id="OTG21475.1"/>
    </source>
</evidence>
<name>A0A251S3I1_HELAN</name>
<reference evidence="2" key="2">
    <citation type="submission" date="2017-02" db="EMBL/GenBank/DDBJ databases">
        <title>Sunflower complete genome.</title>
        <authorList>
            <person name="Langlade N."/>
            <person name="Munos S."/>
        </authorList>
    </citation>
    <scope>NUCLEOTIDE SEQUENCE [LARGE SCALE GENOMIC DNA]</scope>
    <source>
        <tissue evidence="2">Leaves</tissue>
    </source>
</reference>
<proteinExistence type="predicted"/>
<reference evidence="1" key="3">
    <citation type="submission" date="2020-06" db="EMBL/GenBank/DDBJ databases">
        <title>Helianthus annuus Genome sequencing and assembly Release 2.</title>
        <authorList>
            <person name="Gouzy J."/>
            <person name="Langlade N."/>
            <person name="Munos S."/>
        </authorList>
    </citation>
    <scope>NUCLEOTIDE SEQUENCE</scope>
    <source>
        <tissue evidence="1">Leaves</tissue>
    </source>
</reference>
<dbReference type="Gramene" id="mRNA:HanXRQr2_Chr12g0539941">
    <property type="protein sequence ID" value="mRNA:HanXRQr2_Chr12g0539941"/>
    <property type="gene ID" value="HanXRQr2_Chr12g0539941"/>
</dbReference>
<evidence type="ECO:0000313" key="1">
    <source>
        <dbReference type="EMBL" id="KAF5777801.1"/>
    </source>
</evidence>
<evidence type="ECO:0000313" key="2">
    <source>
        <dbReference type="EMBL" id="OTF93089.1"/>
    </source>
</evidence>
<reference evidence="1 4" key="1">
    <citation type="journal article" date="2017" name="Nature">
        <title>The sunflower genome provides insights into oil metabolism, flowering and Asterid evolution.</title>
        <authorList>
            <person name="Badouin H."/>
            <person name="Gouzy J."/>
            <person name="Grassa C.J."/>
            <person name="Murat F."/>
            <person name="Staton S.E."/>
            <person name="Cottret L."/>
            <person name="Lelandais-Briere C."/>
            <person name="Owens G.L."/>
            <person name="Carrere S."/>
            <person name="Mayjonade B."/>
            <person name="Legrand L."/>
            <person name="Gill N."/>
            <person name="Kane N.C."/>
            <person name="Bowers J.E."/>
            <person name="Hubner S."/>
            <person name="Bellec A."/>
            <person name="Berard A."/>
            <person name="Berges H."/>
            <person name="Blanchet N."/>
            <person name="Boniface M.C."/>
            <person name="Brunel D."/>
            <person name="Catrice O."/>
            <person name="Chaidir N."/>
            <person name="Claudel C."/>
            <person name="Donnadieu C."/>
            <person name="Faraut T."/>
            <person name="Fievet G."/>
            <person name="Helmstetter N."/>
            <person name="King M."/>
            <person name="Knapp S.J."/>
            <person name="Lai Z."/>
            <person name="Le Paslier M.C."/>
            <person name="Lippi Y."/>
            <person name="Lorenzon L."/>
            <person name="Mandel J.R."/>
            <person name="Marage G."/>
            <person name="Marchand G."/>
            <person name="Marquand E."/>
            <person name="Bret-Mestries E."/>
            <person name="Morien E."/>
            <person name="Nambeesan S."/>
            <person name="Nguyen T."/>
            <person name="Pegot-Espagnet P."/>
            <person name="Pouilly N."/>
            <person name="Raftis F."/>
            <person name="Sallet E."/>
            <person name="Schiex T."/>
            <person name="Thomas J."/>
            <person name="Vandecasteele C."/>
            <person name="Vares D."/>
            <person name="Vear F."/>
            <person name="Vautrin S."/>
            <person name="Crespi M."/>
            <person name="Mangin B."/>
            <person name="Burke J.M."/>
            <person name="Salse J."/>
            <person name="Munos S."/>
            <person name="Vincourt P."/>
            <person name="Rieseberg L.H."/>
            <person name="Langlade N.B."/>
        </authorList>
    </citation>
    <scope>NUCLEOTIDE SEQUENCE [LARGE SCALE GENOMIC DNA]</scope>
    <source>
        <strain evidence="4">cv. SF193</strain>
        <tissue evidence="1">Leaves</tissue>
    </source>
</reference>
<dbReference type="AlphaFoldDB" id="A0A251S3I1"/>
<evidence type="ECO:0000313" key="4">
    <source>
        <dbReference type="Proteomes" id="UP000215914"/>
    </source>
</evidence>
<sequence>MTQLVRSLQWLAYILLIMRVYLITSKKIEPIPSRNLPPRFEPNTSRSVSGLHMIF</sequence>
<dbReference type="EMBL" id="MNCJ02000327">
    <property type="protein sequence ID" value="KAF5777801.1"/>
    <property type="molecule type" value="Genomic_DNA"/>
</dbReference>